<comment type="caution">
    <text evidence="2">The sequence shown here is derived from an EMBL/GenBank/DDBJ whole genome shotgun (WGS) entry which is preliminary data.</text>
</comment>
<dbReference type="EMBL" id="JBHSAY010000035">
    <property type="protein sequence ID" value="MFC4136987.1"/>
    <property type="molecule type" value="Genomic_DNA"/>
</dbReference>
<protein>
    <submittedName>
        <fullName evidence="2">PadR family transcriptional regulator</fullName>
    </submittedName>
</protein>
<organism evidence="2 3">
    <name type="scientific">Hamadaea flava</name>
    <dbReference type="NCBI Taxonomy" id="1742688"/>
    <lineage>
        <taxon>Bacteria</taxon>
        <taxon>Bacillati</taxon>
        <taxon>Actinomycetota</taxon>
        <taxon>Actinomycetes</taxon>
        <taxon>Micromonosporales</taxon>
        <taxon>Micromonosporaceae</taxon>
        <taxon>Hamadaea</taxon>
    </lineage>
</organism>
<sequence length="203" mass="23120">MAERRSPLAIAILSLLAEEPMHAYGMQQKIKGRRKDEVVNVAQRNSVYQAIERLVRDGYVQVRHTARDSGRPERTVYELTDSGRQTQMAWLRSMLATPAREFPEFRAALAFVATLDPDDAREQLENRARILQDRLGQYADDLKRGQEMGLPRLFAVEDEYAQAVTTAELTFVRTLIKDLADGELTWNPEWLAEIVAKFEGSPA</sequence>
<evidence type="ECO:0000259" key="1">
    <source>
        <dbReference type="Pfam" id="PF03551"/>
    </source>
</evidence>
<dbReference type="PANTHER" id="PTHR43252">
    <property type="entry name" value="TRANSCRIPTIONAL REGULATOR YQJI"/>
    <property type="match status" value="1"/>
</dbReference>
<reference evidence="3" key="1">
    <citation type="journal article" date="2019" name="Int. J. Syst. Evol. Microbiol.">
        <title>The Global Catalogue of Microorganisms (GCM) 10K type strain sequencing project: providing services to taxonomists for standard genome sequencing and annotation.</title>
        <authorList>
            <consortium name="The Broad Institute Genomics Platform"/>
            <consortium name="The Broad Institute Genome Sequencing Center for Infectious Disease"/>
            <person name="Wu L."/>
            <person name="Ma J."/>
        </authorList>
    </citation>
    <scope>NUCLEOTIDE SEQUENCE [LARGE SCALE GENOMIC DNA]</scope>
    <source>
        <strain evidence="3">CGMCC 4.7289</strain>
    </source>
</reference>
<proteinExistence type="predicted"/>
<dbReference type="InterPro" id="IPR005149">
    <property type="entry name" value="Tscrpt_reg_PadR_N"/>
</dbReference>
<dbReference type="InterPro" id="IPR036388">
    <property type="entry name" value="WH-like_DNA-bd_sf"/>
</dbReference>
<evidence type="ECO:0000313" key="3">
    <source>
        <dbReference type="Proteomes" id="UP001595816"/>
    </source>
</evidence>
<gene>
    <name evidence="2" type="ORF">ACFOZ4_40815</name>
</gene>
<dbReference type="Gene3D" id="1.10.10.10">
    <property type="entry name" value="Winged helix-like DNA-binding domain superfamily/Winged helix DNA-binding domain"/>
    <property type="match status" value="1"/>
</dbReference>
<evidence type="ECO:0000313" key="2">
    <source>
        <dbReference type="EMBL" id="MFC4136987.1"/>
    </source>
</evidence>
<keyword evidence="3" id="KW-1185">Reference proteome</keyword>
<name>A0ABV8M0Z4_9ACTN</name>
<feature type="domain" description="Transcription regulator PadR N-terminal" evidence="1">
    <location>
        <begin position="12"/>
        <end position="86"/>
    </location>
</feature>
<dbReference type="Proteomes" id="UP001595816">
    <property type="component" value="Unassembled WGS sequence"/>
</dbReference>
<accession>A0ABV8M0Z4</accession>
<dbReference type="SUPFAM" id="SSF46785">
    <property type="entry name" value="Winged helix' DNA-binding domain"/>
    <property type="match status" value="1"/>
</dbReference>
<dbReference type="Pfam" id="PF03551">
    <property type="entry name" value="PadR"/>
    <property type="match status" value="1"/>
</dbReference>
<dbReference type="InterPro" id="IPR036390">
    <property type="entry name" value="WH_DNA-bd_sf"/>
</dbReference>
<dbReference type="PANTHER" id="PTHR43252:SF2">
    <property type="entry name" value="TRANSCRIPTION REGULATOR, PADR-LIKE FAMILY"/>
    <property type="match status" value="1"/>
</dbReference>
<dbReference type="RefSeq" id="WP_253762176.1">
    <property type="nucleotide sequence ID" value="NZ_JAMZDZ010000001.1"/>
</dbReference>